<sequence length="105" mass="11441">MPPTLSSKCTFPAWLDDLMFGIQALPPGPEVVRDLRNLPGIPGAKRKGQCSQIGGGRPAPFIGFRFERCPSSDRASRIPPTLDAQAVGHRLDARRPSSAVHARRR</sequence>
<reference evidence="1 2" key="1">
    <citation type="journal article" date="2020" name="Cell">
        <title>Large-Scale Comparative Analyses of Tick Genomes Elucidate Their Genetic Diversity and Vector Capacities.</title>
        <authorList>
            <consortium name="Tick Genome and Microbiome Consortium (TIGMIC)"/>
            <person name="Jia N."/>
            <person name="Wang J."/>
            <person name="Shi W."/>
            <person name="Du L."/>
            <person name="Sun Y."/>
            <person name="Zhan W."/>
            <person name="Jiang J.F."/>
            <person name="Wang Q."/>
            <person name="Zhang B."/>
            <person name="Ji P."/>
            <person name="Bell-Sakyi L."/>
            <person name="Cui X.M."/>
            <person name="Yuan T.T."/>
            <person name="Jiang B.G."/>
            <person name="Yang W.F."/>
            <person name="Lam T.T."/>
            <person name="Chang Q.C."/>
            <person name="Ding S.J."/>
            <person name="Wang X.J."/>
            <person name="Zhu J.G."/>
            <person name="Ruan X.D."/>
            <person name="Zhao L."/>
            <person name="Wei J.T."/>
            <person name="Ye R.Z."/>
            <person name="Que T.C."/>
            <person name="Du C.H."/>
            <person name="Zhou Y.H."/>
            <person name="Cheng J.X."/>
            <person name="Dai P.F."/>
            <person name="Guo W.B."/>
            <person name="Han X.H."/>
            <person name="Huang E.J."/>
            <person name="Li L.F."/>
            <person name="Wei W."/>
            <person name="Gao Y.C."/>
            <person name="Liu J.Z."/>
            <person name="Shao H.Z."/>
            <person name="Wang X."/>
            <person name="Wang C.C."/>
            <person name="Yang T.C."/>
            <person name="Huo Q.B."/>
            <person name="Li W."/>
            <person name="Chen H.Y."/>
            <person name="Chen S.E."/>
            <person name="Zhou L.G."/>
            <person name="Ni X.B."/>
            <person name="Tian J.H."/>
            <person name="Sheng Y."/>
            <person name="Liu T."/>
            <person name="Pan Y.S."/>
            <person name="Xia L.Y."/>
            <person name="Li J."/>
            <person name="Zhao F."/>
            <person name="Cao W.C."/>
        </authorList>
    </citation>
    <scope>NUCLEOTIDE SEQUENCE [LARGE SCALE GENOMIC DNA]</scope>
    <source>
        <strain evidence="1">Iper-2018</strain>
    </source>
</reference>
<accession>A0AC60NY85</accession>
<gene>
    <name evidence="1" type="ORF">HPB47_010735</name>
</gene>
<name>A0AC60NY85_IXOPE</name>
<evidence type="ECO:0000313" key="2">
    <source>
        <dbReference type="Proteomes" id="UP000805193"/>
    </source>
</evidence>
<protein>
    <submittedName>
        <fullName evidence="1">Uncharacterized protein</fullName>
    </submittedName>
</protein>
<dbReference type="Proteomes" id="UP000805193">
    <property type="component" value="Unassembled WGS sequence"/>
</dbReference>
<comment type="caution">
    <text evidence="1">The sequence shown here is derived from an EMBL/GenBank/DDBJ whole genome shotgun (WGS) entry which is preliminary data.</text>
</comment>
<evidence type="ECO:0000313" key="1">
    <source>
        <dbReference type="EMBL" id="KAG0412133.1"/>
    </source>
</evidence>
<dbReference type="EMBL" id="JABSTQ010011373">
    <property type="protein sequence ID" value="KAG0412133.1"/>
    <property type="molecule type" value="Genomic_DNA"/>
</dbReference>
<organism evidence="1 2">
    <name type="scientific">Ixodes persulcatus</name>
    <name type="common">Taiga tick</name>
    <dbReference type="NCBI Taxonomy" id="34615"/>
    <lineage>
        <taxon>Eukaryota</taxon>
        <taxon>Metazoa</taxon>
        <taxon>Ecdysozoa</taxon>
        <taxon>Arthropoda</taxon>
        <taxon>Chelicerata</taxon>
        <taxon>Arachnida</taxon>
        <taxon>Acari</taxon>
        <taxon>Parasitiformes</taxon>
        <taxon>Ixodida</taxon>
        <taxon>Ixodoidea</taxon>
        <taxon>Ixodidae</taxon>
        <taxon>Ixodinae</taxon>
        <taxon>Ixodes</taxon>
    </lineage>
</organism>
<keyword evidence="2" id="KW-1185">Reference proteome</keyword>
<proteinExistence type="predicted"/>